<sequence length="58" mass="6399">FYTGYSAEECASLVSQIKAHVAPLTDTSVSGQLGKRINAKYASSRYHRASMAAEKYFH</sequence>
<gene>
    <name evidence="1" type="ORF">KIPB_014730</name>
</gene>
<dbReference type="AlphaFoldDB" id="A0A391NTR4"/>
<keyword evidence="2" id="KW-1185">Reference proteome</keyword>
<reference evidence="1 2" key="1">
    <citation type="journal article" date="2018" name="PLoS ONE">
        <title>The draft genome of Kipferlia bialata reveals reductive genome evolution in fornicate parasites.</title>
        <authorList>
            <person name="Tanifuji G."/>
            <person name="Takabayashi S."/>
            <person name="Kume K."/>
            <person name="Takagi M."/>
            <person name="Nakayama T."/>
            <person name="Kamikawa R."/>
            <person name="Inagaki Y."/>
            <person name="Hashimoto T."/>
        </authorList>
    </citation>
    <scope>NUCLEOTIDE SEQUENCE [LARGE SCALE GENOMIC DNA]</scope>
    <source>
        <strain evidence="1">NY0173</strain>
    </source>
</reference>
<comment type="caution">
    <text evidence="1">The sequence shown here is derived from an EMBL/GenBank/DDBJ whole genome shotgun (WGS) entry which is preliminary data.</text>
</comment>
<protein>
    <submittedName>
        <fullName evidence="1">Uncharacterized protein</fullName>
    </submittedName>
</protein>
<organism evidence="1 2">
    <name type="scientific">Kipferlia bialata</name>
    <dbReference type="NCBI Taxonomy" id="797122"/>
    <lineage>
        <taxon>Eukaryota</taxon>
        <taxon>Metamonada</taxon>
        <taxon>Carpediemonas-like organisms</taxon>
        <taxon>Kipferlia</taxon>
    </lineage>
</organism>
<dbReference type="EMBL" id="BDIP01007762">
    <property type="protein sequence ID" value="GCA64585.1"/>
    <property type="molecule type" value="Genomic_DNA"/>
</dbReference>
<dbReference type="Proteomes" id="UP000265618">
    <property type="component" value="Unassembled WGS sequence"/>
</dbReference>
<evidence type="ECO:0000313" key="2">
    <source>
        <dbReference type="Proteomes" id="UP000265618"/>
    </source>
</evidence>
<evidence type="ECO:0000313" key="1">
    <source>
        <dbReference type="EMBL" id="GCA64585.1"/>
    </source>
</evidence>
<name>A0A391NTR4_9EUKA</name>
<accession>A0A391NTR4</accession>
<proteinExistence type="predicted"/>
<feature type="non-terminal residue" evidence="1">
    <location>
        <position position="1"/>
    </location>
</feature>